<evidence type="ECO:0000313" key="3">
    <source>
        <dbReference type="Proteomes" id="UP000322225"/>
    </source>
</evidence>
<reference evidence="2" key="2">
    <citation type="submission" date="2024-01" db="EMBL/GenBank/DDBJ databases">
        <title>Comparative genomics of Cryptococcus and Kwoniella reveals pathogenesis evolution and contrasting modes of karyotype evolution via chromosome fusion or intercentromeric recombination.</title>
        <authorList>
            <person name="Coelho M.A."/>
            <person name="David-Palma M."/>
            <person name="Shea T."/>
            <person name="Bowers K."/>
            <person name="McGinley-Smith S."/>
            <person name="Mohammad A.W."/>
            <person name="Gnirke A."/>
            <person name="Yurkov A.M."/>
            <person name="Nowrousian M."/>
            <person name="Sun S."/>
            <person name="Cuomo C.A."/>
            <person name="Heitman J."/>
        </authorList>
    </citation>
    <scope>NUCLEOTIDE SEQUENCE</scope>
    <source>
        <strain evidence="2">CBS 12478</strain>
    </source>
</reference>
<protein>
    <submittedName>
        <fullName evidence="2">Uncharacterized protein</fullName>
    </submittedName>
</protein>
<accession>A0AAJ8LI15</accession>
<name>A0AAJ8LI15_9TREE</name>
<gene>
    <name evidence="2" type="ORF">CI109_101576</name>
</gene>
<dbReference type="PANTHER" id="PTHR28083">
    <property type="entry name" value="GOOD FOR FULL DBP5 ACTIVITY PROTEIN 2"/>
    <property type="match status" value="1"/>
</dbReference>
<feature type="region of interest" description="Disordered" evidence="1">
    <location>
        <begin position="410"/>
        <end position="497"/>
    </location>
</feature>
<dbReference type="PANTHER" id="PTHR28083:SF1">
    <property type="entry name" value="GOOD FOR FULL DBP5 ACTIVITY PROTEIN 2"/>
    <property type="match status" value="1"/>
</dbReference>
<feature type="compositionally biased region" description="Low complexity" evidence="1">
    <location>
        <begin position="463"/>
        <end position="479"/>
    </location>
</feature>
<organism evidence="2 3">
    <name type="scientific">Kwoniella shandongensis</name>
    <dbReference type="NCBI Taxonomy" id="1734106"/>
    <lineage>
        <taxon>Eukaryota</taxon>
        <taxon>Fungi</taxon>
        <taxon>Dikarya</taxon>
        <taxon>Basidiomycota</taxon>
        <taxon>Agaricomycotina</taxon>
        <taxon>Tremellomycetes</taxon>
        <taxon>Tremellales</taxon>
        <taxon>Cryptococcaceae</taxon>
        <taxon>Kwoniella</taxon>
    </lineage>
</organism>
<keyword evidence="3" id="KW-1185">Reference proteome</keyword>
<evidence type="ECO:0000256" key="1">
    <source>
        <dbReference type="SAM" id="MobiDB-lite"/>
    </source>
</evidence>
<evidence type="ECO:0000313" key="2">
    <source>
        <dbReference type="EMBL" id="WWD17139.1"/>
    </source>
</evidence>
<dbReference type="GeneID" id="43586594"/>
<reference evidence="2" key="1">
    <citation type="submission" date="2017-08" db="EMBL/GenBank/DDBJ databases">
        <authorList>
            <person name="Cuomo C."/>
            <person name="Billmyre B."/>
            <person name="Heitman J."/>
        </authorList>
    </citation>
    <scope>NUCLEOTIDE SEQUENCE</scope>
    <source>
        <strain evidence="2">CBS 12478</strain>
    </source>
</reference>
<feature type="region of interest" description="Disordered" evidence="1">
    <location>
        <begin position="337"/>
        <end position="397"/>
    </location>
</feature>
<dbReference type="AlphaFoldDB" id="A0AAJ8LI15"/>
<dbReference type="EMBL" id="CP144053">
    <property type="protein sequence ID" value="WWD17139.1"/>
    <property type="molecule type" value="Genomic_DNA"/>
</dbReference>
<feature type="compositionally biased region" description="Pro residues" evidence="1">
    <location>
        <begin position="363"/>
        <end position="372"/>
    </location>
</feature>
<dbReference type="GO" id="GO:0005634">
    <property type="term" value="C:nucleus"/>
    <property type="evidence" value="ECO:0007669"/>
    <property type="project" value="TreeGrafter"/>
</dbReference>
<dbReference type="InterPro" id="IPR040151">
    <property type="entry name" value="Gfd2/YDR514C-like"/>
</dbReference>
<dbReference type="Proteomes" id="UP000322225">
    <property type="component" value="Chromosome 3"/>
</dbReference>
<feature type="compositionally biased region" description="Basic and acidic residues" evidence="1">
    <location>
        <begin position="345"/>
        <end position="360"/>
    </location>
</feature>
<feature type="compositionally biased region" description="Polar residues" evidence="1">
    <location>
        <begin position="444"/>
        <end position="458"/>
    </location>
</feature>
<sequence length="511" mass="55668">MADGTRYGNAVDFDVDLHSIYAAYLGLFESSNTDWWDKSWGGYFTTFNEFLVVVDSVTGRPHIAVRREQIALFAKMIRTRFGESLPKDPPTTLPIIPVATRNLSLRRLVTLHDLTSYRKLSHSLPAAELSYLRTRVRSGEVSVAEQLFYAGGSKGERDTGGIGVRDNGVGYTFASVKSIWWEKGAPPGGLVPGVGRTQGKGLILEVGTAVLRCANLRAVRANSIPPNYPRAYAFGKSNYVAERSIEKILEAQAESLPGTPDRHQPLGSLMALLQTLQIPVPPFAPLNNAGNEAYYTLLAFQKLMMGETRLPELLFAQPDGYGYGRFPGMYPSYPALPLPPPIGHSRRDSSGSGRYSDRRSSLPPSPSQPRPRPVSMGDSLRSLHDSGSVPSTVKERKAMTRSQTVFWDDADYAQNGAPPRDRGMLSSGSSRSISFDAGREVKRSSPNVGPSGLSSTSLKEPDGSGSTGTTDSTKMSSSSENKGREKRDKRKLKSEKSVKDIAGALARFWVG</sequence>
<proteinExistence type="predicted"/>
<dbReference type="KEGG" id="ksn:43586594"/>
<dbReference type="RefSeq" id="XP_065823072.1">
    <property type="nucleotide sequence ID" value="XM_065967000.1"/>
</dbReference>